<keyword evidence="3 7" id="KW-1133">Transmembrane helix</keyword>
<dbReference type="Proteomes" id="UP001174694">
    <property type="component" value="Unassembled WGS sequence"/>
</dbReference>
<dbReference type="InterPro" id="IPR052337">
    <property type="entry name" value="SAT4-like"/>
</dbReference>
<organism evidence="9 10">
    <name type="scientific">Pleurostoma richardsiae</name>
    <dbReference type="NCBI Taxonomy" id="41990"/>
    <lineage>
        <taxon>Eukaryota</taxon>
        <taxon>Fungi</taxon>
        <taxon>Dikarya</taxon>
        <taxon>Ascomycota</taxon>
        <taxon>Pezizomycotina</taxon>
        <taxon>Sordariomycetes</taxon>
        <taxon>Sordariomycetidae</taxon>
        <taxon>Calosphaeriales</taxon>
        <taxon>Pleurostomataceae</taxon>
        <taxon>Pleurostoma</taxon>
    </lineage>
</organism>
<feature type="transmembrane region" description="Helical" evidence="7">
    <location>
        <begin position="230"/>
        <end position="252"/>
    </location>
</feature>
<keyword evidence="2 7" id="KW-0812">Transmembrane</keyword>
<proteinExistence type="inferred from homology"/>
<evidence type="ECO:0000259" key="8">
    <source>
        <dbReference type="Pfam" id="PF20684"/>
    </source>
</evidence>
<feature type="region of interest" description="Disordered" evidence="6">
    <location>
        <begin position="386"/>
        <end position="410"/>
    </location>
</feature>
<dbReference type="AlphaFoldDB" id="A0AA38RRB5"/>
<feature type="compositionally biased region" description="Basic and acidic residues" evidence="6">
    <location>
        <begin position="386"/>
        <end position="401"/>
    </location>
</feature>
<dbReference type="GO" id="GO:0016020">
    <property type="term" value="C:membrane"/>
    <property type="evidence" value="ECO:0007669"/>
    <property type="project" value="UniProtKB-SubCell"/>
</dbReference>
<feature type="transmembrane region" description="Helical" evidence="7">
    <location>
        <begin position="110"/>
        <end position="136"/>
    </location>
</feature>
<dbReference type="PANTHER" id="PTHR33048:SF47">
    <property type="entry name" value="INTEGRAL MEMBRANE PROTEIN-RELATED"/>
    <property type="match status" value="1"/>
</dbReference>
<evidence type="ECO:0000256" key="4">
    <source>
        <dbReference type="ARBA" id="ARBA00023136"/>
    </source>
</evidence>
<reference evidence="9" key="1">
    <citation type="submission" date="2022-07" db="EMBL/GenBank/DDBJ databases">
        <title>Fungi with potential for degradation of polypropylene.</title>
        <authorList>
            <person name="Gostincar C."/>
        </authorList>
    </citation>
    <scope>NUCLEOTIDE SEQUENCE</scope>
    <source>
        <strain evidence="9">EXF-13308</strain>
    </source>
</reference>
<feature type="transmembrane region" description="Helical" evidence="7">
    <location>
        <begin position="148"/>
        <end position="170"/>
    </location>
</feature>
<evidence type="ECO:0000256" key="1">
    <source>
        <dbReference type="ARBA" id="ARBA00004141"/>
    </source>
</evidence>
<sequence length="410" mass="45488">MLESNHYPVEILARQAVNATTTTALDPNPTTSLQQFGFAIIFFFPVFAFSVLCLRIYSRASTKQFGFDDALVCVAMTMSIGETVATYFFMKTNYIGIHFKDIPAHDQTPPLIWNFAVQVLYNPILALVKSSILLFLLRLGAQKPGVRWAIHALNVFNAALMIAIFLVVLFQCHPISYNWDTTIPGGHCVQQGTFYVATAALTIFTDLLVLALPFWIFLDLKMAAKLKIALMFVFLLGFIVTVVGVVRLVFIYQAFFTAPGADPTYTLGFCTSAIETNLAIVTASAPALRGLFRKWFPRLFSSRSKYGGTSDRYAENFGSARNGLGTTSRINTTAGSTFALKDLKSNKVRTEVRSSSPTASQEEIMTYNGIMRTTNVSVYYQDEVKRSGNESLDESGREEYGMRTSISNSL</sequence>
<dbReference type="InterPro" id="IPR049326">
    <property type="entry name" value="Rhodopsin_dom_fungi"/>
</dbReference>
<evidence type="ECO:0000256" key="5">
    <source>
        <dbReference type="ARBA" id="ARBA00038359"/>
    </source>
</evidence>
<comment type="similarity">
    <text evidence="5">Belongs to the SAT4 family.</text>
</comment>
<protein>
    <submittedName>
        <fullName evidence="9">Cfem domain-containing protein</fullName>
    </submittedName>
</protein>
<feature type="transmembrane region" description="Helical" evidence="7">
    <location>
        <begin position="70"/>
        <end position="90"/>
    </location>
</feature>
<feature type="domain" description="Rhodopsin" evidence="8">
    <location>
        <begin position="54"/>
        <end position="294"/>
    </location>
</feature>
<evidence type="ECO:0000256" key="7">
    <source>
        <dbReference type="SAM" id="Phobius"/>
    </source>
</evidence>
<feature type="transmembrane region" description="Helical" evidence="7">
    <location>
        <begin position="194"/>
        <end position="218"/>
    </location>
</feature>
<comment type="subcellular location">
    <subcellularLocation>
        <location evidence="1">Membrane</location>
        <topology evidence="1">Multi-pass membrane protein</topology>
    </subcellularLocation>
</comment>
<dbReference type="EMBL" id="JANBVO010000034">
    <property type="protein sequence ID" value="KAJ9137512.1"/>
    <property type="molecule type" value="Genomic_DNA"/>
</dbReference>
<evidence type="ECO:0000313" key="9">
    <source>
        <dbReference type="EMBL" id="KAJ9137512.1"/>
    </source>
</evidence>
<dbReference type="PANTHER" id="PTHR33048">
    <property type="entry name" value="PTH11-LIKE INTEGRAL MEMBRANE PROTEIN (AFU_ORTHOLOGUE AFUA_5G11245)"/>
    <property type="match status" value="1"/>
</dbReference>
<feature type="transmembrane region" description="Helical" evidence="7">
    <location>
        <begin position="36"/>
        <end position="58"/>
    </location>
</feature>
<gene>
    <name evidence="9" type="ORF">NKR23_g9156</name>
</gene>
<evidence type="ECO:0000256" key="6">
    <source>
        <dbReference type="SAM" id="MobiDB-lite"/>
    </source>
</evidence>
<evidence type="ECO:0000256" key="2">
    <source>
        <dbReference type="ARBA" id="ARBA00022692"/>
    </source>
</evidence>
<evidence type="ECO:0000313" key="10">
    <source>
        <dbReference type="Proteomes" id="UP001174694"/>
    </source>
</evidence>
<comment type="caution">
    <text evidence="9">The sequence shown here is derived from an EMBL/GenBank/DDBJ whole genome shotgun (WGS) entry which is preliminary data.</text>
</comment>
<keyword evidence="10" id="KW-1185">Reference proteome</keyword>
<evidence type="ECO:0000256" key="3">
    <source>
        <dbReference type="ARBA" id="ARBA00022989"/>
    </source>
</evidence>
<dbReference type="Pfam" id="PF20684">
    <property type="entry name" value="Fung_rhodopsin"/>
    <property type="match status" value="1"/>
</dbReference>
<accession>A0AA38RRB5</accession>
<name>A0AA38RRB5_9PEZI</name>
<keyword evidence="4 7" id="KW-0472">Membrane</keyword>